<protein>
    <submittedName>
        <fullName evidence="2">Uncharacterized protein</fullName>
    </submittedName>
</protein>
<dbReference type="STRING" id="73230.A0A2B7ZBR4"/>
<keyword evidence="3" id="KW-1185">Reference proteome</keyword>
<dbReference type="Proteomes" id="UP000226031">
    <property type="component" value="Unassembled WGS sequence"/>
</dbReference>
<evidence type="ECO:0000313" key="3">
    <source>
        <dbReference type="Proteomes" id="UP000226031"/>
    </source>
</evidence>
<dbReference type="AlphaFoldDB" id="A0A2B7ZBR4"/>
<dbReference type="EMBL" id="PDND01000129">
    <property type="protein sequence ID" value="PGH31406.1"/>
    <property type="molecule type" value="Genomic_DNA"/>
</dbReference>
<accession>A0A2B7ZBR4</accession>
<dbReference type="VEuPathDB" id="FungiDB:EMCG_07428"/>
<evidence type="ECO:0000256" key="1">
    <source>
        <dbReference type="SAM" id="MobiDB-lite"/>
    </source>
</evidence>
<gene>
    <name evidence="2" type="ORF">GX50_05824</name>
</gene>
<name>A0A2B7ZBR4_9EURO</name>
<sequence>MDSKPQDSVADVDNTQRECSTAFPNPGTSPPHSLTSTPGSTPKLPEGDDGGQLLPTPPTPKPWAWKCHRCQRKYEFGVTTRCLYDGHHFCSSAPKNKNNPRRNKKKQNSRRGVCRDIFDYSGWQVMKAWQKLKRRAHGKEDQRETGCMIDCISPGGCKDSTTTPPPTDAFSNEPVHLDQQDTDFSSSSSLESDTENKARAGSKRGKSATTDAPSEAPPAKWRKLTHESSSGTTQSKC</sequence>
<proteinExistence type="predicted"/>
<feature type="region of interest" description="Disordered" evidence="1">
    <location>
        <begin position="1"/>
        <end position="58"/>
    </location>
</feature>
<feature type="compositionally biased region" description="Polar residues" evidence="1">
    <location>
        <begin position="30"/>
        <end position="40"/>
    </location>
</feature>
<organism evidence="2 3">
    <name type="scientific">[Emmonsia] crescens</name>
    <dbReference type="NCBI Taxonomy" id="73230"/>
    <lineage>
        <taxon>Eukaryota</taxon>
        <taxon>Fungi</taxon>
        <taxon>Dikarya</taxon>
        <taxon>Ascomycota</taxon>
        <taxon>Pezizomycotina</taxon>
        <taxon>Eurotiomycetes</taxon>
        <taxon>Eurotiomycetidae</taxon>
        <taxon>Onygenales</taxon>
        <taxon>Ajellomycetaceae</taxon>
        <taxon>Emergomyces</taxon>
    </lineage>
</organism>
<feature type="compositionally biased region" description="Polar residues" evidence="1">
    <location>
        <begin position="227"/>
        <end position="237"/>
    </location>
</feature>
<feature type="compositionally biased region" description="Low complexity" evidence="1">
    <location>
        <begin position="182"/>
        <end position="191"/>
    </location>
</feature>
<feature type="region of interest" description="Disordered" evidence="1">
    <location>
        <begin position="158"/>
        <end position="237"/>
    </location>
</feature>
<comment type="caution">
    <text evidence="2">The sequence shown here is derived from an EMBL/GenBank/DDBJ whole genome shotgun (WGS) entry which is preliminary data.</text>
</comment>
<reference evidence="2 3" key="1">
    <citation type="submission" date="2017-10" db="EMBL/GenBank/DDBJ databases">
        <title>Comparative genomics in systemic dimorphic fungi from Ajellomycetaceae.</title>
        <authorList>
            <person name="Munoz J.F."/>
            <person name="Mcewen J.G."/>
            <person name="Clay O.K."/>
            <person name="Cuomo C.A."/>
        </authorList>
    </citation>
    <scope>NUCLEOTIDE SEQUENCE [LARGE SCALE GENOMIC DNA]</scope>
    <source>
        <strain evidence="2 3">UAMH4076</strain>
    </source>
</reference>
<evidence type="ECO:0000313" key="2">
    <source>
        <dbReference type="EMBL" id="PGH31406.1"/>
    </source>
</evidence>